<evidence type="ECO:0000313" key="1">
    <source>
        <dbReference type="EMBL" id="TRY98469.1"/>
    </source>
</evidence>
<name>A0A553R8G4_9TELE</name>
<proteinExistence type="predicted"/>
<gene>
    <name evidence="1" type="ORF">DNTS_020560</name>
</gene>
<evidence type="ECO:0000313" key="2">
    <source>
        <dbReference type="Proteomes" id="UP000316079"/>
    </source>
</evidence>
<reference evidence="1 2" key="1">
    <citation type="journal article" date="2019" name="Sci. Data">
        <title>Hybrid genome assembly and annotation of Danionella translucida.</title>
        <authorList>
            <person name="Kadobianskyi M."/>
            <person name="Schulze L."/>
            <person name="Schuelke M."/>
            <person name="Judkewitz B."/>
        </authorList>
    </citation>
    <scope>NUCLEOTIDE SEQUENCE [LARGE SCALE GENOMIC DNA]</scope>
    <source>
        <strain evidence="1 2">Bolton</strain>
    </source>
</reference>
<dbReference type="Proteomes" id="UP000316079">
    <property type="component" value="Unassembled WGS sequence"/>
</dbReference>
<organism evidence="1 2">
    <name type="scientific">Danionella cerebrum</name>
    <dbReference type="NCBI Taxonomy" id="2873325"/>
    <lineage>
        <taxon>Eukaryota</taxon>
        <taxon>Metazoa</taxon>
        <taxon>Chordata</taxon>
        <taxon>Craniata</taxon>
        <taxon>Vertebrata</taxon>
        <taxon>Euteleostomi</taxon>
        <taxon>Actinopterygii</taxon>
        <taxon>Neopterygii</taxon>
        <taxon>Teleostei</taxon>
        <taxon>Ostariophysi</taxon>
        <taxon>Cypriniformes</taxon>
        <taxon>Danionidae</taxon>
        <taxon>Danioninae</taxon>
        <taxon>Danionella</taxon>
    </lineage>
</organism>
<sequence>MIPGKVEGWQDEAGEQGLLLNILDWLAGGWLAAGAPKAPYLQAPVPVNCPEKCTRVREEQEEEEPDQEWIVERNTSFIYFPPPVHPVNGKLSCSVKPKT</sequence>
<comment type="caution">
    <text evidence="1">The sequence shown here is derived from an EMBL/GenBank/DDBJ whole genome shotgun (WGS) entry which is preliminary data.</text>
</comment>
<keyword evidence="2" id="KW-1185">Reference proteome</keyword>
<protein>
    <submittedName>
        <fullName evidence="1">Uncharacterized protein</fullName>
    </submittedName>
</protein>
<dbReference type="EMBL" id="SRMA01025162">
    <property type="protein sequence ID" value="TRY98469.1"/>
    <property type="molecule type" value="Genomic_DNA"/>
</dbReference>
<feature type="non-terminal residue" evidence="1">
    <location>
        <position position="99"/>
    </location>
</feature>
<accession>A0A553R8G4</accession>
<dbReference type="AlphaFoldDB" id="A0A553R8G4"/>